<keyword evidence="2" id="KW-1185">Reference proteome</keyword>
<dbReference type="AlphaFoldDB" id="A0A7D5H070"/>
<protein>
    <submittedName>
        <fullName evidence="1">Uncharacterized protein</fullName>
    </submittedName>
</protein>
<dbReference type="RefSeq" id="WP_179169428.1">
    <property type="nucleotide sequence ID" value="NZ_CP058529.1"/>
</dbReference>
<evidence type="ECO:0000313" key="1">
    <source>
        <dbReference type="EMBL" id="QLG27853.1"/>
    </source>
</evidence>
<dbReference type="OrthoDB" id="374895at2157"/>
<gene>
    <name evidence="1" type="ORF">HUG10_09935</name>
</gene>
<name>A0A7D5H070_9EURY</name>
<evidence type="ECO:0000313" key="2">
    <source>
        <dbReference type="Proteomes" id="UP000509750"/>
    </source>
</evidence>
<dbReference type="GeneID" id="56029154"/>
<dbReference type="KEGG" id="halg:HUG10_09935"/>
<accession>A0A7D5H070</accession>
<dbReference type="EMBL" id="CP058529">
    <property type="protein sequence ID" value="QLG27853.1"/>
    <property type="molecule type" value="Genomic_DNA"/>
</dbReference>
<reference evidence="1 2" key="1">
    <citation type="submission" date="2020-07" db="EMBL/GenBank/DDBJ databases">
        <title>Gai3-2, isolated from salt lake.</title>
        <authorList>
            <person name="Cui H."/>
            <person name="Shi X."/>
        </authorList>
    </citation>
    <scope>NUCLEOTIDE SEQUENCE [LARGE SCALE GENOMIC DNA]</scope>
    <source>
        <strain evidence="1 2">Gai3-2</strain>
    </source>
</reference>
<proteinExistence type="predicted"/>
<dbReference type="Proteomes" id="UP000509750">
    <property type="component" value="Chromosome"/>
</dbReference>
<organism evidence="1 2">
    <name type="scientific">Halorarum halophilum</name>
    <dbReference type="NCBI Taxonomy" id="2743090"/>
    <lineage>
        <taxon>Archaea</taxon>
        <taxon>Methanobacteriati</taxon>
        <taxon>Methanobacteriota</taxon>
        <taxon>Stenosarchaea group</taxon>
        <taxon>Halobacteria</taxon>
        <taxon>Halobacteriales</taxon>
        <taxon>Haloferacaceae</taxon>
        <taxon>Halorarum</taxon>
    </lineage>
</organism>
<sequence length="147" mass="15692">MDHAVAARRVVEEGPAAPIFADVDRDLRATGTTLRVELAEETVAALYDGLFDPAAHTDVTVWVAGSLASVADAVPDSYFSEFAADDGSYDAYEVVDEAATLTFVFGNCHQETVEVETGYDYLTVAFPTPGAFHDAGALPERNVSRSN</sequence>